<sequence>MAIETDHPLHAFLAFIFFVLLGFLQIRYPENPTPFQLHPKTVIVCIASFLLYCLAFMGRLMFVIRVRHFDFLMHVFASLSLISLVLMLLPQTWESFGFVMYTLWFITHVLAIFRTRFCLQLKRRRVMRPLLPTFSTDDR</sequence>
<accession>A0ABD1MJX2</accession>
<comment type="caution">
    <text evidence="2">The sequence shown here is derived from an EMBL/GenBank/DDBJ whole genome shotgun (WGS) entry which is preliminary data.</text>
</comment>
<feature type="transmembrane region" description="Helical" evidence="1">
    <location>
        <begin position="12"/>
        <end position="29"/>
    </location>
</feature>
<dbReference type="Proteomes" id="UP001603857">
    <property type="component" value="Unassembled WGS sequence"/>
</dbReference>
<gene>
    <name evidence="2" type="ORF">Fmac_010543</name>
</gene>
<feature type="transmembrane region" description="Helical" evidence="1">
    <location>
        <begin position="95"/>
        <end position="119"/>
    </location>
</feature>
<proteinExistence type="predicted"/>
<name>A0ABD1MJX2_9FABA</name>
<dbReference type="InterPro" id="IPR053258">
    <property type="entry name" value="Ca-permeable_cation_channel"/>
</dbReference>
<dbReference type="PANTHER" id="PTHR34115">
    <property type="entry name" value="PROTEIN, PUTATIVE-RELATED"/>
    <property type="match status" value="1"/>
</dbReference>
<dbReference type="PANTHER" id="PTHR34115:SF15">
    <property type="entry name" value="PROTEIN, PUTATIVE-RELATED"/>
    <property type="match status" value="1"/>
</dbReference>
<protein>
    <recommendedName>
        <fullName evidence="4">Transmembrane protein</fullName>
    </recommendedName>
</protein>
<reference evidence="2 3" key="1">
    <citation type="submission" date="2024-08" db="EMBL/GenBank/DDBJ databases">
        <title>Insights into the chromosomal genome structure of Flemingia macrophylla.</title>
        <authorList>
            <person name="Ding Y."/>
            <person name="Zhao Y."/>
            <person name="Bi W."/>
            <person name="Wu M."/>
            <person name="Zhao G."/>
            <person name="Gong Y."/>
            <person name="Li W."/>
            <person name="Zhang P."/>
        </authorList>
    </citation>
    <scope>NUCLEOTIDE SEQUENCE [LARGE SCALE GENOMIC DNA]</scope>
    <source>
        <strain evidence="2">DYQJB</strain>
        <tissue evidence="2">Leaf</tissue>
    </source>
</reference>
<evidence type="ECO:0000313" key="3">
    <source>
        <dbReference type="Proteomes" id="UP001603857"/>
    </source>
</evidence>
<keyword evidence="1" id="KW-0812">Transmembrane</keyword>
<evidence type="ECO:0000313" key="2">
    <source>
        <dbReference type="EMBL" id="KAL2336097.1"/>
    </source>
</evidence>
<dbReference type="EMBL" id="JBGMDY010000004">
    <property type="protein sequence ID" value="KAL2336097.1"/>
    <property type="molecule type" value="Genomic_DNA"/>
</dbReference>
<keyword evidence="1" id="KW-1133">Transmembrane helix</keyword>
<feature type="transmembrane region" description="Helical" evidence="1">
    <location>
        <begin position="71"/>
        <end position="89"/>
    </location>
</feature>
<evidence type="ECO:0008006" key="4">
    <source>
        <dbReference type="Google" id="ProtNLM"/>
    </source>
</evidence>
<organism evidence="2 3">
    <name type="scientific">Flemingia macrophylla</name>
    <dbReference type="NCBI Taxonomy" id="520843"/>
    <lineage>
        <taxon>Eukaryota</taxon>
        <taxon>Viridiplantae</taxon>
        <taxon>Streptophyta</taxon>
        <taxon>Embryophyta</taxon>
        <taxon>Tracheophyta</taxon>
        <taxon>Spermatophyta</taxon>
        <taxon>Magnoliopsida</taxon>
        <taxon>eudicotyledons</taxon>
        <taxon>Gunneridae</taxon>
        <taxon>Pentapetalae</taxon>
        <taxon>rosids</taxon>
        <taxon>fabids</taxon>
        <taxon>Fabales</taxon>
        <taxon>Fabaceae</taxon>
        <taxon>Papilionoideae</taxon>
        <taxon>50 kb inversion clade</taxon>
        <taxon>NPAAA clade</taxon>
        <taxon>indigoferoid/millettioid clade</taxon>
        <taxon>Phaseoleae</taxon>
        <taxon>Flemingia</taxon>
    </lineage>
</organism>
<keyword evidence="1" id="KW-0472">Membrane</keyword>
<dbReference type="AlphaFoldDB" id="A0ABD1MJX2"/>
<feature type="transmembrane region" description="Helical" evidence="1">
    <location>
        <begin position="41"/>
        <end position="64"/>
    </location>
</feature>
<evidence type="ECO:0000256" key="1">
    <source>
        <dbReference type="SAM" id="Phobius"/>
    </source>
</evidence>
<keyword evidence="3" id="KW-1185">Reference proteome</keyword>